<proteinExistence type="predicted"/>
<evidence type="ECO:0000313" key="2">
    <source>
        <dbReference type="EMBL" id="ETO29586.1"/>
    </source>
</evidence>
<feature type="coiled-coil region" evidence="1">
    <location>
        <begin position="86"/>
        <end position="192"/>
    </location>
</feature>
<protein>
    <submittedName>
        <fullName evidence="2">Zinc finger protein</fullName>
    </submittedName>
</protein>
<accession>X6NU92</accession>
<comment type="caution">
    <text evidence="2">The sequence shown here is derived from an EMBL/GenBank/DDBJ whole genome shotgun (WGS) entry which is preliminary data.</text>
</comment>
<keyword evidence="1" id="KW-0175">Coiled coil</keyword>
<sequence>MKYIIDKPKMTDIEPSKYKQLQLKYFEERKYWMEKAKELRDQIVKMEQTLKTTQHKLRDKVEQNVLFQTQVQMLQQQIAELPPQTRVEAQERAKFKQQEEKKARESQQVLHKQIDVQKQQLLQVQALMDQQQLTIEDLQNNLRQSKEMVTQLERKLEDTQSDLAKQVPTSSKELLQQQIKVLKSQRKVLVKEVNIFSVFLFFSNSLLGRDDRNRSRTFVNKMSY</sequence>
<name>X6NU92_RETFI</name>
<organism evidence="2 3">
    <name type="scientific">Reticulomyxa filosa</name>
    <dbReference type="NCBI Taxonomy" id="46433"/>
    <lineage>
        <taxon>Eukaryota</taxon>
        <taxon>Sar</taxon>
        <taxon>Rhizaria</taxon>
        <taxon>Retaria</taxon>
        <taxon>Foraminifera</taxon>
        <taxon>Monothalamids</taxon>
        <taxon>Reticulomyxidae</taxon>
        <taxon>Reticulomyxa</taxon>
    </lineage>
</organism>
<evidence type="ECO:0000313" key="3">
    <source>
        <dbReference type="Proteomes" id="UP000023152"/>
    </source>
</evidence>
<gene>
    <name evidence="2" type="ORF">RFI_07535</name>
</gene>
<keyword evidence="3" id="KW-1185">Reference proteome</keyword>
<evidence type="ECO:0000256" key="1">
    <source>
        <dbReference type="SAM" id="Coils"/>
    </source>
</evidence>
<reference evidence="2 3" key="1">
    <citation type="journal article" date="2013" name="Curr. Biol.">
        <title>The Genome of the Foraminiferan Reticulomyxa filosa.</title>
        <authorList>
            <person name="Glockner G."/>
            <person name="Hulsmann N."/>
            <person name="Schleicher M."/>
            <person name="Noegel A.A."/>
            <person name="Eichinger L."/>
            <person name="Gallinger C."/>
            <person name="Pawlowski J."/>
            <person name="Sierra R."/>
            <person name="Euteneuer U."/>
            <person name="Pillet L."/>
            <person name="Moustafa A."/>
            <person name="Platzer M."/>
            <person name="Groth M."/>
            <person name="Szafranski K."/>
            <person name="Schliwa M."/>
        </authorList>
    </citation>
    <scope>NUCLEOTIDE SEQUENCE [LARGE SCALE GENOMIC DNA]</scope>
</reference>
<dbReference type="AlphaFoldDB" id="X6NU92"/>
<dbReference type="Proteomes" id="UP000023152">
    <property type="component" value="Unassembled WGS sequence"/>
</dbReference>
<dbReference type="EMBL" id="ASPP01005967">
    <property type="protein sequence ID" value="ETO29586.1"/>
    <property type="molecule type" value="Genomic_DNA"/>
</dbReference>